<proteinExistence type="predicted"/>
<feature type="transmembrane region" description="Helical" evidence="1">
    <location>
        <begin position="111"/>
        <end position="131"/>
    </location>
</feature>
<evidence type="ECO:0000256" key="1">
    <source>
        <dbReference type="SAM" id="Phobius"/>
    </source>
</evidence>
<protein>
    <submittedName>
        <fullName evidence="2">Uncharacterized protein</fullName>
    </submittedName>
</protein>
<accession>A0A8B6J1C3</accession>
<dbReference type="AlphaFoldDB" id="A0A8B6J1C3"/>
<keyword evidence="1" id="KW-0812">Transmembrane</keyword>
<keyword evidence="1" id="KW-0472">Membrane</keyword>
<sequence>MINNKYDDNFSSIPSTVIPLRTNKASVPIQNNGIIDLETHREETIMSNNTYSKNEIDLKFKNLETKIDSKFDLLMQKMDDGFEKQRLNTEKMLSDFKLNLVTDQQKNKKEFMYWAIGIIIALIGIAFPIWFGK</sequence>
<comment type="caution">
    <text evidence="2">The sequence shown here is derived from an EMBL/GenBank/DDBJ whole genome shotgun (WGS) entry which is preliminary data.</text>
</comment>
<evidence type="ECO:0000313" key="2">
    <source>
        <dbReference type="EMBL" id="VHD14137.1"/>
    </source>
</evidence>
<reference evidence="2 3" key="1">
    <citation type="submission" date="2019-04" db="EMBL/GenBank/DDBJ databases">
        <authorList>
            <consortium name="Pathogen Informatics"/>
        </authorList>
    </citation>
    <scope>NUCLEOTIDE SEQUENCE [LARGE SCALE GENOMIC DNA]</scope>
    <source>
        <strain evidence="2 3">K36395</strain>
    </source>
</reference>
<keyword evidence="1" id="KW-1133">Transmembrane helix</keyword>
<dbReference type="Proteomes" id="UP000353394">
    <property type="component" value="Unassembled WGS sequence"/>
</dbReference>
<dbReference type="EMBL" id="CAAIJW010000010">
    <property type="protein sequence ID" value="VHD14137.1"/>
    <property type="molecule type" value="Genomic_DNA"/>
</dbReference>
<organism evidence="2 3">
    <name type="scientific">Streptococcus pyogenes</name>
    <dbReference type="NCBI Taxonomy" id="1314"/>
    <lineage>
        <taxon>Bacteria</taxon>
        <taxon>Bacillati</taxon>
        <taxon>Bacillota</taxon>
        <taxon>Bacilli</taxon>
        <taxon>Lactobacillales</taxon>
        <taxon>Streptococcaceae</taxon>
        <taxon>Streptococcus</taxon>
    </lineage>
</organism>
<gene>
    <name evidence="2" type="ORF">SAMEA1711581_01368</name>
</gene>
<evidence type="ECO:0000313" key="3">
    <source>
        <dbReference type="Proteomes" id="UP000353394"/>
    </source>
</evidence>
<name>A0A8B6J1C3_STRPY</name>